<dbReference type="OrthoDB" id="1924787at2759"/>
<sequence>MSSAEMLFMYRKNSLFRSTTEVGAAPQKLLATGQIRGLFCYAATCLPSVLVTANPDQASYLQRLIANHDRVRLVWRRFALFNAAELAVTFAGPSQIDASRVVAAFQVKPSGDASELHAAATLMAQLLGSTSAKIVWPPNLHPAGASQWPELVHTLAARPGVAFRAARPGEGPCPELVSILKDYLDFHRSARAKLLEQATKSGYKGPLPRMLIYRCSAMGFCGGHGDRLNGLLSVFLMAVASRRAFFIDAARPVPMHLLLHPRRRPDACGAMLENAEFLLDWRTHGAVALAGCRTNYNDRYNDLVAELPWILGQEEEQVVVMHSNQRVTAAVLQSPEAQALMGPRAKQLLGRPYLHAAMLELLFEPSELLAQRHQEVLEAALLGRRKLIAVHFRAGDQSPQRWGSPTTWTGRLGCVPCVRTGVGATTSLEGRRCCVVFGCRYSRGGKLFGAWAPVTRVNELIKRGKLAFLPGDQDAAIIHLDRSPLPIAVMGLTDTWAQWLTIASADAVILSASNFGVTAAEARDCSPGSTGFFRKRVVFMGCMVMIYMFYIRWLELHNC</sequence>
<dbReference type="AlphaFoldDB" id="A0A9P1FXT2"/>
<proteinExistence type="predicted"/>
<dbReference type="Proteomes" id="UP001152797">
    <property type="component" value="Unassembled WGS sequence"/>
</dbReference>
<protein>
    <submittedName>
        <fullName evidence="4">Glycosyltransferase</fullName>
    </submittedName>
</protein>
<keyword evidence="1" id="KW-0472">Membrane</keyword>
<name>A0A9P1FXT2_9DINO</name>
<evidence type="ECO:0000313" key="3">
    <source>
        <dbReference type="EMBL" id="CAL1143562.1"/>
    </source>
</evidence>
<dbReference type="EMBL" id="CAMXCT020001446">
    <property type="protein sequence ID" value="CAL1143562.1"/>
    <property type="molecule type" value="Genomic_DNA"/>
</dbReference>
<accession>A0A9P1FXT2</accession>
<gene>
    <name evidence="2" type="ORF">C1SCF055_LOCUS17200</name>
</gene>
<comment type="caution">
    <text evidence="2">The sequence shown here is derived from an EMBL/GenBank/DDBJ whole genome shotgun (WGS) entry which is preliminary data.</text>
</comment>
<keyword evidence="5" id="KW-1185">Reference proteome</keyword>
<dbReference type="EMBL" id="CAMXCT030001446">
    <property type="protein sequence ID" value="CAL4777499.1"/>
    <property type="molecule type" value="Genomic_DNA"/>
</dbReference>
<evidence type="ECO:0000256" key="1">
    <source>
        <dbReference type="SAM" id="Phobius"/>
    </source>
</evidence>
<evidence type="ECO:0000313" key="5">
    <source>
        <dbReference type="Proteomes" id="UP001152797"/>
    </source>
</evidence>
<feature type="transmembrane region" description="Helical" evidence="1">
    <location>
        <begin position="537"/>
        <end position="554"/>
    </location>
</feature>
<dbReference type="EMBL" id="CAMXCT010001446">
    <property type="protein sequence ID" value="CAI3990187.1"/>
    <property type="molecule type" value="Genomic_DNA"/>
</dbReference>
<evidence type="ECO:0000313" key="4">
    <source>
        <dbReference type="EMBL" id="CAL4777499.1"/>
    </source>
</evidence>
<keyword evidence="1" id="KW-1133">Transmembrane helix</keyword>
<organism evidence="2">
    <name type="scientific">Cladocopium goreaui</name>
    <dbReference type="NCBI Taxonomy" id="2562237"/>
    <lineage>
        <taxon>Eukaryota</taxon>
        <taxon>Sar</taxon>
        <taxon>Alveolata</taxon>
        <taxon>Dinophyceae</taxon>
        <taxon>Suessiales</taxon>
        <taxon>Symbiodiniaceae</taxon>
        <taxon>Cladocopium</taxon>
    </lineage>
</organism>
<evidence type="ECO:0000313" key="2">
    <source>
        <dbReference type="EMBL" id="CAI3990187.1"/>
    </source>
</evidence>
<reference evidence="3" key="2">
    <citation type="submission" date="2024-04" db="EMBL/GenBank/DDBJ databases">
        <authorList>
            <person name="Chen Y."/>
            <person name="Shah S."/>
            <person name="Dougan E. K."/>
            <person name="Thang M."/>
            <person name="Chan C."/>
        </authorList>
    </citation>
    <scope>NUCLEOTIDE SEQUENCE [LARGE SCALE GENOMIC DNA]</scope>
</reference>
<reference evidence="2" key="1">
    <citation type="submission" date="2022-10" db="EMBL/GenBank/DDBJ databases">
        <authorList>
            <person name="Chen Y."/>
            <person name="Dougan E. K."/>
            <person name="Chan C."/>
            <person name="Rhodes N."/>
            <person name="Thang M."/>
        </authorList>
    </citation>
    <scope>NUCLEOTIDE SEQUENCE</scope>
</reference>
<keyword evidence="1" id="KW-0812">Transmembrane</keyword>